<keyword evidence="4" id="KW-1185">Reference proteome</keyword>
<dbReference type="RefSeq" id="WP_243324557.1">
    <property type="nucleotide sequence ID" value="NZ_JAKZMM010000016.1"/>
</dbReference>
<sequence>MEEIKEKIKNSIRAYILGDALGVPFEFQEKGSFTCKGFTGFGTYNKPIGTWSDDTTVILCLLDALTKANLNFDKAEKIFKENLNAWYYEDKFTVDGLFDIGTQTSISIQSKFENSLTDRMGNGALFYLPLTFCFVCKELQKKDFIQFCKITHNNLNCFNYGWNLCLVIKNLLNEIADRIKLEEFKNRGDVINTFNLVLNYFYQLRESDLSLRDCLCRVINEGEDTDTNAAILGLLLGLIKEVDKKDWLMVRKHEFADQIIDEFVQTLIA</sequence>
<evidence type="ECO:0000313" key="3">
    <source>
        <dbReference type="EMBL" id="MCJ2380525.1"/>
    </source>
</evidence>
<proteinExistence type="inferred from homology"/>
<evidence type="ECO:0000256" key="1">
    <source>
        <dbReference type="ARBA" id="ARBA00010702"/>
    </source>
</evidence>
<comment type="similarity">
    <text evidence="1">Belongs to the ADP-ribosylglycohydrolase family.</text>
</comment>
<name>A0ABT0C0X1_9BACT</name>
<dbReference type="InterPro" id="IPR050792">
    <property type="entry name" value="ADP-ribosylglycohydrolase"/>
</dbReference>
<dbReference type="SUPFAM" id="SSF101478">
    <property type="entry name" value="ADP-ribosylglycohydrolase"/>
    <property type="match status" value="1"/>
</dbReference>
<organism evidence="3 4">
    <name type="scientific">Parabacteroides faecalis</name>
    <dbReference type="NCBI Taxonomy" id="2924040"/>
    <lineage>
        <taxon>Bacteria</taxon>
        <taxon>Pseudomonadati</taxon>
        <taxon>Bacteroidota</taxon>
        <taxon>Bacteroidia</taxon>
        <taxon>Bacteroidales</taxon>
        <taxon>Tannerellaceae</taxon>
        <taxon>Parabacteroides</taxon>
    </lineage>
</organism>
<dbReference type="Proteomes" id="UP001165444">
    <property type="component" value="Unassembled WGS sequence"/>
</dbReference>
<dbReference type="PANTHER" id="PTHR16222:SF24">
    <property type="entry name" value="ADP-RIBOSYLHYDROLASE ARH3"/>
    <property type="match status" value="1"/>
</dbReference>
<dbReference type="EMBL" id="JAKZMM010000016">
    <property type="protein sequence ID" value="MCJ2380525.1"/>
    <property type="molecule type" value="Genomic_DNA"/>
</dbReference>
<dbReference type="Pfam" id="PF03747">
    <property type="entry name" value="ADP_ribosyl_GH"/>
    <property type="match status" value="2"/>
</dbReference>
<accession>A0ABT0C0X1</accession>
<dbReference type="Gene3D" id="1.10.4080.10">
    <property type="entry name" value="ADP-ribosylation/Crystallin J1"/>
    <property type="match status" value="1"/>
</dbReference>
<protein>
    <submittedName>
        <fullName evidence="3">ADP-ribosylglycohydrolase family protein</fullName>
    </submittedName>
</protein>
<evidence type="ECO:0000313" key="4">
    <source>
        <dbReference type="Proteomes" id="UP001165444"/>
    </source>
</evidence>
<gene>
    <name evidence="3" type="ORF">MUN53_07880</name>
</gene>
<comment type="caution">
    <text evidence="3">The sequence shown here is derived from an EMBL/GenBank/DDBJ whole genome shotgun (WGS) entry which is preliminary data.</text>
</comment>
<dbReference type="InterPro" id="IPR036705">
    <property type="entry name" value="Ribosyl_crysJ1_sf"/>
</dbReference>
<reference evidence="3 4" key="1">
    <citation type="submission" date="2022-03" db="EMBL/GenBank/DDBJ databases">
        <title>Parabacteroides sp. nov. isolated from swine feces.</title>
        <authorList>
            <person name="Bak J.E."/>
        </authorList>
    </citation>
    <scope>NUCLEOTIDE SEQUENCE [LARGE SCALE GENOMIC DNA]</scope>
    <source>
        <strain evidence="3 4">AGMB00274</strain>
    </source>
</reference>
<dbReference type="PANTHER" id="PTHR16222">
    <property type="entry name" value="ADP-RIBOSYLGLYCOHYDROLASE"/>
    <property type="match status" value="1"/>
</dbReference>
<keyword evidence="2" id="KW-0378">Hydrolase</keyword>
<evidence type="ECO:0000256" key="2">
    <source>
        <dbReference type="ARBA" id="ARBA00022801"/>
    </source>
</evidence>
<dbReference type="InterPro" id="IPR005502">
    <property type="entry name" value="Ribosyl_crysJ1"/>
</dbReference>